<comment type="caution">
    <text evidence="2">The sequence shown here is derived from an EMBL/GenBank/DDBJ whole genome shotgun (WGS) entry which is preliminary data.</text>
</comment>
<keyword evidence="1" id="KW-1133">Transmembrane helix</keyword>
<reference evidence="3" key="1">
    <citation type="journal article" date="2019" name="Int. J. Syst. Evol. Microbiol.">
        <title>The Global Catalogue of Microorganisms (GCM) 10K type strain sequencing project: providing services to taxonomists for standard genome sequencing and annotation.</title>
        <authorList>
            <consortium name="The Broad Institute Genomics Platform"/>
            <consortium name="The Broad Institute Genome Sequencing Center for Infectious Disease"/>
            <person name="Wu L."/>
            <person name="Ma J."/>
        </authorList>
    </citation>
    <scope>NUCLEOTIDE SEQUENCE [LARGE SCALE GENOMIC DNA]</scope>
    <source>
        <strain evidence="3">JCM 9377</strain>
    </source>
</reference>
<organism evidence="2 3">
    <name type="scientific">Actinocorallia longicatena</name>
    <dbReference type="NCBI Taxonomy" id="111803"/>
    <lineage>
        <taxon>Bacteria</taxon>
        <taxon>Bacillati</taxon>
        <taxon>Actinomycetota</taxon>
        <taxon>Actinomycetes</taxon>
        <taxon>Streptosporangiales</taxon>
        <taxon>Thermomonosporaceae</taxon>
        <taxon>Actinocorallia</taxon>
    </lineage>
</organism>
<dbReference type="RefSeq" id="WP_344825712.1">
    <property type="nucleotide sequence ID" value="NZ_BAAAUV010000005.1"/>
</dbReference>
<dbReference type="Proteomes" id="UP001501237">
    <property type="component" value="Unassembled WGS sequence"/>
</dbReference>
<feature type="transmembrane region" description="Helical" evidence="1">
    <location>
        <begin position="12"/>
        <end position="32"/>
    </location>
</feature>
<protein>
    <submittedName>
        <fullName evidence="2">Uncharacterized protein</fullName>
    </submittedName>
</protein>
<sequence length="42" mass="4485">MRTVLLHHNPLLRYGALFLGLGAAGMAIGWIADDLSPHSGIE</sequence>
<gene>
    <name evidence="2" type="ORF">GCM10010468_21950</name>
</gene>
<proteinExistence type="predicted"/>
<evidence type="ECO:0000256" key="1">
    <source>
        <dbReference type="SAM" id="Phobius"/>
    </source>
</evidence>
<keyword evidence="1" id="KW-0472">Membrane</keyword>
<name>A0ABP6Q6T6_9ACTN</name>
<evidence type="ECO:0000313" key="3">
    <source>
        <dbReference type="Proteomes" id="UP001501237"/>
    </source>
</evidence>
<keyword evidence="1" id="KW-0812">Transmembrane</keyword>
<dbReference type="EMBL" id="BAAAUV010000005">
    <property type="protein sequence ID" value="GAA3206464.1"/>
    <property type="molecule type" value="Genomic_DNA"/>
</dbReference>
<keyword evidence="3" id="KW-1185">Reference proteome</keyword>
<evidence type="ECO:0000313" key="2">
    <source>
        <dbReference type="EMBL" id="GAA3206464.1"/>
    </source>
</evidence>
<accession>A0ABP6Q6T6</accession>